<evidence type="ECO:0000313" key="1">
    <source>
        <dbReference type="EMBL" id="KAF1935449.1"/>
    </source>
</evidence>
<reference evidence="1" key="1">
    <citation type="journal article" date="2020" name="Stud. Mycol.">
        <title>101 Dothideomycetes genomes: a test case for predicting lifestyles and emergence of pathogens.</title>
        <authorList>
            <person name="Haridas S."/>
            <person name="Albert R."/>
            <person name="Binder M."/>
            <person name="Bloem J."/>
            <person name="Labutti K."/>
            <person name="Salamov A."/>
            <person name="Andreopoulos B."/>
            <person name="Baker S."/>
            <person name="Barry K."/>
            <person name="Bills G."/>
            <person name="Bluhm B."/>
            <person name="Cannon C."/>
            <person name="Castanera R."/>
            <person name="Culley D."/>
            <person name="Daum C."/>
            <person name="Ezra D."/>
            <person name="Gonzalez J."/>
            <person name="Henrissat B."/>
            <person name="Kuo A."/>
            <person name="Liang C."/>
            <person name="Lipzen A."/>
            <person name="Lutzoni F."/>
            <person name="Magnuson J."/>
            <person name="Mondo S."/>
            <person name="Nolan M."/>
            <person name="Ohm R."/>
            <person name="Pangilinan J."/>
            <person name="Park H.-J."/>
            <person name="Ramirez L."/>
            <person name="Alfaro M."/>
            <person name="Sun H."/>
            <person name="Tritt A."/>
            <person name="Yoshinaga Y."/>
            <person name="Zwiers L.-H."/>
            <person name="Turgeon B."/>
            <person name="Goodwin S."/>
            <person name="Spatafora J."/>
            <person name="Crous P."/>
            <person name="Grigoriev I."/>
        </authorList>
    </citation>
    <scope>NUCLEOTIDE SEQUENCE</scope>
    <source>
        <strain evidence="1">CBS 161.51</strain>
    </source>
</reference>
<feature type="non-terminal residue" evidence="1">
    <location>
        <position position="74"/>
    </location>
</feature>
<protein>
    <submittedName>
        <fullName evidence="1">Uncharacterized protein</fullName>
    </submittedName>
</protein>
<accession>A0A6A5S6Q4</accession>
<proteinExistence type="predicted"/>
<dbReference type="Proteomes" id="UP000800038">
    <property type="component" value="Unassembled WGS sequence"/>
</dbReference>
<sequence>MGTTFLGTTSIRDMFTRKHLDSDSKPSKARHVVVWTMTPPTNGPKPVPMEMEEKMTAIHLPRSRRGTRSHTIRL</sequence>
<dbReference type="AlphaFoldDB" id="A0A6A5S6Q4"/>
<gene>
    <name evidence="1" type="ORF">EJ02DRAFT_460374</name>
</gene>
<keyword evidence="2" id="KW-1185">Reference proteome</keyword>
<organism evidence="1 2">
    <name type="scientific">Clathrospora elynae</name>
    <dbReference type="NCBI Taxonomy" id="706981"/>
    <lineage>
        <taxon>Eukaryota</taxon>
        <taxon>Fungi</taxon>
        <taxon>Dikarya</taxon>
        <taxon>Ascomycota</taxon>
        <taxon>Pezizomycotina</taxon>
        <taxon>Dothideomycetes</taxon>
        <taxon>Pleosporomycetidae</taxon>
        <taxon>Pleosporales</taxon>
        <taxon>Diademaceae</taxon>
        <taxon>Clathrospora</taxon>
    </lineage>
</organism>
<evidence type="ECO:0000313" key="2">
    <source>
        <dbReference type="Proteomes" id="UP000800038"/>
    </source>
</evidence>
<name>A0A6A5S6Q4_9PLEO</name>
<dbReference type="EMBL" id="ML976269">
    <property type="protein sequence ID" value="KAF1935449.1"/>
    <property type="molecule type" value="Genomic_DNA"/>
</dbReference>